<comment type="catalytic activity">
    <reaction evidence="1">
        <text>ATP + protein L-histidine = ADP + protein N-phospho-L-histidine.</text>
        <dbReference type="EC" id="2.7.13.3"/>
    </reaction>
</comment>
<keyword evidence="8" id="KW-0812">Transmembrane</keyword>
<feature type="compositionally biased region" description="Low complexity" evidence="7">
    <location>
        <begin position="728"/>
        <end position="742"/>
    </location>
</feature>
<dbReference type="InterPro" id="IPR003594">
    <property type="entry name" value="HATPase_dom"/>
</dbReference>
<dbReference type="EMBL" id="JACHJW010000001">
    <property type="protein sequence ID" value="MBB4961879.1"/>
    <property type="molecule type" value="Genomic_DNA"/>
</dbReference>
<evidence type="ECO:0000256" key="4">
    <source>
        <dbReference type="ARBA" id="ARBA00022679"/>
    </source>
</evidence>
<evidence type="ECO:0000256" key="5">
    <source>
        <dbReference type="ARBA" id="ARBA00022777"/>
    </source>
</evidence>
<evidence type="ECO:0000313" key="11">
    <source>
        <dbReference type="Proteomes" id="UP000578819"/>
    </source>
</evidence>
<dbReference type="SUPFAM" id="SSF55874">
    <property type="entry name" value="ATPase domain of HSP90 chaperone/DNA topoisomerase II/histidine kinase"/>
    <property type="match status" value="1"/>
</dbReference>
<dbReference type="InterPro" id="IPR013587">
    <property type="entry name" value="Nitrate/nitrite_sensing"/>
</dbReference>
<feature type="transmembrane region" description="Helical" evidence="8">
    <location>
        <begin position="351"/>
        <end position="371"/>
    </location>
</feature>
<dbReference type="PANTHER" id="PTHR44936:SF9">
    <property type="entry name" value="SENSOR PROTEIN CREC"/>
    <property type="match status" value="1"/>
</dbReference>
<protein>
    <recommendedName>
        <fullName evidence="2">histidine kinase</fullName>
        <ecNumber evidence="2">2.7.13.3</ecNumber>
    </recommendedName>
</protein>
<keyword evidence="5 10" id="KW-0418">Kinase</keyword>
<dbReference type="Gene3D" id="3.30.565.10">
    <property type="entry name" value="Histidine kinase-like ATPase, C-terminal domain"/>
    <property type="match status" value="1"/>
</dbReference>
<evidence type="ECO:0000256" key="3">
    <source>
        <dbReference type="ARBA" id="ARBA00022553"/>
    </source>
</evidence>
<dbReference type="InterPro" id="IPR036890">
    <property type="entry name" value="HATPase_C_sf"/>
</dbReference>
<evidence type="ECO:0000256" key="7">
    <source>
        <dbReference type="SAM" id="MobiDB-lite"/>
    </source>
</evidence>
<keyword evidence="8" id="KW-1133">Transmembrane helix</keyword>
<evidence type="ECO:0000313" key="10">
    <source>
        <dbReference type="EMBL" id="MBB4961879.1"/>
    </source>
</evidence>
<evidence type="ECO:0000256" key="2">
    <source>
        <dbReference type="ARBA" id="ARBA00012438"/>
    </source>
</evidence>
<dbReference type="SMART" id="SM00387">
    <property type="entry name" value="HATPase_c"/>
    <property type="match status" value="1"/>
</dbReference>
<feature type="domain" description="Histidine kinase/HSP90-like ATPase" evidence="9">
    <location>
        <begin position="555"/>
        <end position="665"/>
    </location>
</feature>
<keyword evidence="3" id="KW-0597">Phosphoprotein</keyword>
<sequence length="859" mass="91827">MLSAGLDPASDAKSSQRRRRLDVRVVPHRRRSPLRLRDWRMRTKLGAVLILPSVAFLVLAGVQTNVLIGRTNVLGDFAEQVEMGRPITALVHELQQERARTAGELAGLRFALPGRVDSGAAVAALDPLYHRTDEAITRFRNAGSPLLGSDVSWRVAYSRADEALNLLADVRAAVPAVMLSTETVLGNYSRAIEALLSLLAEPSPGSDQPELTEAVLRYVQLARVKEVGARIRAQLYGAGRARAYGPEDQMILADLRAQQLAALAEFRVVATTGQIQRYDEIAVDPGFLSALRMEGSTIPSDIDDPAVLEPGAWWAASEQRSALLRQVEVAVLTDAVTLADSRSVAQLRRTLLVAGGVLAVLAGALLISIIIGRSVARSLRMLRTQALRVAQVELPEALDRLRQVHAGVSEIEVPPADVRAMDEIGEVAEAFVAVHRSAVTVAVEQAVMRRNVNAMFVNLARRSQVLVERQLELLDDLEREEDDPDQLDSLFKIDHLAARMRRNDESLLVLAGSEPTRRRGRPVPLSTVMLAATAEIEQYQRIRPATTGRLHIVGHAVPDLVHLLAELLENATSFSPPDTVVRIAGHPHGRDEAVIEIVDEGLGMSPTAIEAANQTLASPPAADVSASERMGLFVVSHLAARQNIRVRLGAAGRGVTAAVWLPTTLLAPADQREPEHQPPRRVLAALAGPTGAVPVGVSSARQMPPGVSSARQMPTRIVPASGVPAAIPTGQPVTPTGPTVSSARAAGTTVAGATPAPASAWWSRQGARPAAPAPVPKPAAPRTGGVNARGLPVRVPMAQLPGANPAEAPPTPARRHEPDPEAVGGMLTRFYGGVRRAEAEETTEIVLPPSGTRTEREQQ</sequence>
<comment type="caution">
    <text evidence="10">The sequence shown here is derived from an EMBL/GenBank/DDBJ whole genome shotgun (WGS) entry which is preliminary data.</text>
</comment>
<keyword evidence="11" id="KW-1185">Reference proteome</keyword>
<dbReference type="AlphaFoldDB" id="A0A7W7WSD6"/>
<keyword evidence="8" id="KW-0472">Membrane</keyword>
<dbReference type="Pfam" id="PF08376">
    <property type="entry name" value="NIT"/>
    <property type="match status" value="1"/>
</dbReference>
<dbReference type="PANTHER" id="PTHR44936">
    <property type="entry name" value="SENSOR PROTEIN CREC"/>
    <property type="match status" value="1"/>
</dbReference>
<dbReference type="Pfam" id="PF02518">
    <property type="entry name" value="HATPase_c"/>
    <property type="match status" value="1"/>
</dbReference>
<evidence type="ECO:0000256" key="6">
    <source>
        <dbReference type="ARBA" id="ARBA00023012"/>
    </source>
</evidence>
<dbReference type="GO" id="GO:0004673">
    <property type="term" value="F:protein histidine kinase activity"/>
    <property type="evidence" value="ECO:0007669"/>
    <property type="project" value="UniProtKB-EC"/>
</dbReference>
<evidence type="ECO:0000256" key="1">
    <source>
        <dbReference type="ARBA" id="ARBA00000085"/>
    </source>
</evidence>
<dbReference type="GO" id="GO:0000160">
    <property type="term" value="P:phosphorelay signal transduction system"/>
    <property type="evidence" value="ECO:0007669"/>
    <property type="project" value="UniProtKB-KW"/>
</dbReference>
<feature type="region of interest" description="Disordered" evidence="7">
    <location>
        <begin position="800"/>
        <end position="859"/>
    </location>
</feature>
<accession>A0A7W7WSD6</accession>
<feature type="region of interest" description="Disordered" evidence="7">
    <location>
        <begin position="1"/>
        <end position="21"/>
    </location>
</feature>
<gene>
    <name evidence="10" type="ORF">FHR38_005612</name>
</gene>
<evidence type="ECO:0000256" key="8">
    <source>
        <dbReference type="SAM" id="Phobius"/>
    </source>
</evidence>
<dbReference type="EC" id="2.7.13.3" evidence="2"/>
<keyword evidence="4" id="KW-0808">Transferase</keyword>
<proteinExistence type="predicted"/>
<organism evidence="10 11">
    <name type="scientific">Micromonospora polyrhachis</name>
    <dbReference type="NCBI Taxonomy" id="1282883"/>
    <lineage>
        <taxon>Bacteria</taxon>
        <taxon>Bacillati</taxon>
        <taxon>Actinomycetota</taxon>
        <taxon>Actinomycetes</taxon>
        <taxon>Micromonosporales</taxon>
        <taxon>Micromonosporaceae</taxon>
        <taxon>Micromonospora</taxon>
    </lineage>
</organism>
<dbReference type="Proteomes" id="UP000578819">
    <property type="component" value="Unassembled WGS sequence"/>
</dbReference>
<evidence type="ECO:0000259" key="9">
    <source>
        <dbReference type="SMART" id="SM00387"/>
    </source>
</evidence>
<keyword evidence="6" id="KW-0902">Two-component regulatory system</keyword>
<reference evidence="10 11" key="1">
    <citation type="submission" date="2020-08" db="EMBL/GenBank/DDBJ databases">
        <title>Sequencing the genomes of 1000 actinobacteria strains.</title>
        <authorList>
            <person name="Klenk H.-P."/>
        </authorList>
    </citation>
    <scope>NUCLEOTIDE SEQUENCE [LARGE SCALE GENOMIC DNA]</scope>
    <source>
        <strain evidence="10 11">DSM 45886</strain>
    </source>
</reference>
<dbReference type="InterPro" id="IPR050980">
    <property type="entry name" value="2C_sensor_his_kinase"/>
</dbReference>
<name>A0A7W7WSD6_9ACTN</name>
<feature type="region of interest" description="Disordered" evidence="7">
    <location>
        <begin position="723"/>
        <end position="742"/>
    </location>
</feature>
<dbReference type="Gene3D" id="6.10.340.10">
    <property type="match status" value="1"/>
</dbReference>